<dbReference type="EMBL" id="SIDB01000001">
    <property type="protein sequence ID" value="KAI3438869.1"/>
    <property type="molecule type" value="Genomic_DNA"/>
</dbReference>
<feature type="region of interest" description="Disordered" evidence="1">
    <location>
        <begin position="833"/>
        <end position="864"/>
    </location>
</feature>
<feature type="compositionally biased region" description="Low complexity" evidence="1">
    <location>
        <begin position="708"/>
        <end position="733"/>
    </location>
</feature>
<protein>
    <submittedName>
        <fullName evidence="2">Uncharacterized protein</fullName>
    </submittedName>
</protein>
<gene>
    <name evidence="2" type="ORF">D9Q98_001285</name>
</gene>
<reference evidence="2" key="2">
    <citation type="submission" date="2020-11" db="EMBL/GenBank/DDBJ databases">
        <authorList>
            <person name="Cecchin M."/>
            <person name="Marcolungo L."/>
            <person name="Rossato M."/>
            <person name="Girolomoni L."/>
            <person name="Cosentino E."/>
            <person name="Cuine S."/>
            <person name="Li-Beisson Y."/>
            <person name="Delledonne M."/>
            <person name="Ballottari M."/>
        </authorList>
    </citation>
    <scope>NUCLEOTIDE SEQUENCE</scope>
    <source>
        <strain evidence="2">211/11P</strain>
        <tissue evidence="2">Whole cell</tissue>
    </source>
</reference>
<sequence>MFFDQPLELGALQQRLEGLYDLRRKLQWPAGKSLWDFMLPQLGRYHQLLQQQQGAPGGTAALAALKLCCDLCHKSATSGQLRRMQAVGAMNHMAVCGACAEMKRGSLVPLTDTWQPDMNAWLAIQKQLFEQQKQQQQHAPQQQQFAPRPHQQAPMQQQQQAPQQQAPMQQQSHPPPLQRRPSGGSKGRAASAPAPAARPGSAASSGSNRGRARFQGTSRAWLKELTKANLDPSTGPKPRIYLPFSVYWFWVDRLLGEAALHEHPRVLRLVLPAPGPAAPSPTAAPPADGTENAAGATAASLPAVETSSFDIPLLNTDDGWQLQPNSLRPLLARLNPHVGCRLLVELQAEQCSIERLQATVRLIGSTEPLPDLPGDPVTAPVSQAAAAGLGSCKKRKGTGAKGGGGGADEEVYGWNEDWDDADDDPAVQALVAAQSIDGPSGAGRSKRRGAGGRLASILRRELPQQDDLEDGDFDAEGTVVAQEGWEAVEEAGEFGSGGDGGDGGGGASGGLRFTPRRTSSIEAATALSAHLAADVEILGACPPPPGTAQKWNVQARCPGFRKAWFGRIDRQRAAVAADLAAVWQQAYLERRAEARPQPVRHLSLKELLALERGEAVQAAPTDSGGSDGSRGEGGGRQRTGGGGTAREAVPEAVLNLPGARYHEDAELMEQLRQVRSTEQMTAFLAGVIPQDRRRATGPSAALYSPPVQQQQARQGAAGGSQQAQAGNSPGQGQHPLSPPLHKQQSHRKRKRAASGRPPLAAPPQAAGEGGGRRRVGVVFNGEEGRWTAAAAGRDAAGQLVALRVEGLPTPDQAEVARDLLALWGWLAQGGVMPADPQQQQQQQQQQPEAAATTAAISAAGGPPVPPLNHPLEFYSQWAPDLRTLGGRHVEPYVQVVAAEVSGQLPAPRGSPGQTTAAATTPPPSQPHAGRSTAKAARTAGPAMAGGGRAAGAGAPSRSSSGAVDMLEVLAHAASASLGPAEEAEQEPDEQQPAAEASNAAASVPPGHEGGLAADQKQAPEQLSAEGAPPHAPRLQHQLSVAGESELGRESQLGAPAQQSTGEAAVPGPEATSPASRQLLAGGGSGSGSLLGAAGSDLAGASAALAGRAAAAAQRKVQQALEAFEAASSDSSDSMLRPLRLLTLGGKGGETLRTIVRNWSSYSEAQQQEVFEAALIASSEGSWQGLEEQVRLALEL</sequence>
<name>A0A9D4U0X6_CHLVU</name>
<dbReference type="OrthoDB" id="10663750at2759"/>
<feature type="compositionally biased region" description="Low complexity" evidence="1">
    <location>
        <begin position="931"/>
        <end position="942"/>
    </location>
</feature>
<feature type="compositionally biased region" description="Low complexity" evidence="1">
    <location>
        <begin position="179"/>
        <end position="209"/>
    </location>
</feature>
<feature type="compositionally biased region" description="Low complexity" evidence="1">
    <location>
        <begin position="755"/>
        <end position="766"/>
    </location>
</feature>
<proteinExistence type="predicted"/>
<dbReference type="Proteomes" id="UP001055712">
    <property type="component" value="Unassembled WGS sequence"/>
</dbReference>
<comment type="caution">
    <text evidence="2">The sequence shown here is derived from an EMBL/GenBank/DDBJ whole genome shotgun (WGS) entry which is preliminary data.</text>
</comment>
<feature type="compositionally biased region" description="Low complexity" evidence="1">
    <location>
        <begin position="909"/>
        <end position="919"/>
    </location>
</feature>
<feature type="region of interest" description="Disordered" evidence="1">
    <location>
        <begin position="689"/>
        <end position="773"/>
    </location>
</feature>
<evidence type="ECO:0000313" key="3">
    <source>
        <dbReference type="Proteomes" id="UP001055712"/>
    </source>
</evidence>
<organism evidence="2 3">
    <name type="scientific">Chlorella vulgaris</name>
    <name type="common">Green alga</name>
    <dbReference type="NCBI Taxonomy" id="3077"/>
    <lineage>
        <taxon>Eukaryota</taxon>
        <taxon>Viridiplantae</taxon>
        <taxon>Chlorophyta</taxon>
        <taxon>core chlorophytes</taxon>
        <taxon>Trebouxiophyceae</taxon>
        <taxon>Chlorellales</taxon>
        <taxon>Chlorellaceae</taxon>
        <taxon>Chlorella clade</taxon>
        <taxon>Chlorella</taxon>
    </lineage>
</organism>
<feature type="region of interest" description="Disordered" evidence="1">
    <location>
        <begin position="975"/>
        <end position="1081"/>
    </location>
</feature>
<feature type="region of interest" description="Disordered" evidence="1">
    <location>
        <begin position="903"/>
        <end position="959"/>
    </location>
</feature>
<keyword evidence="3" id="KW-1185">Reference proteome</keyword>
<feature type="region of interest" description="Disordered" evidence="1">
    <location>
        <begin position="131"/>
        <end position="213"/>
    </location>
</feature>
<evidence type="ECO:0000256" key="1">
    <source>
        <dbReference type="SAM" id="MobiDB-lite"/>
    </source>
</evidence>
<feature type="region of interest" description="Disordered" evidence="1">
    <location>
        <begin position="277"/>
        <end position="299"/>
    </location>
</feature>
<dbReference type="AlphaFoldDB" id="A0A9D4U0X6"/>
<feature type="compositionally biased region" description="Low complexity" evidence="1">
    <location>
        <begin position="131"/>
        <end position="172"/>
    </location>
</feature>
<feature type="compositionally biased region" description="Low complexity" evidence="1">
    <location>
        <begin position="990"/>
        <end position="1002"/>
    </location>
</feature>
<feature type="region of interest" description="Disordered" evidence="1">
    <location>
        <begin position="615"/>
        <end position="649"/>
    </location>
</feature>
<accession>A0A9D4U0X6</accession>
<evidence type="ECO:0000313" key="2">
    <source>
        <dbReference type="EMBL" id="KAI3438869.1"/>
    </source>
</evidence>
<feature type="compositionally biased region" description="Basic residues" evidence="1">
    <location>
        <begin position="743"/>
        <end position="753"/>
    </location>
</feature>
<reference evidence="2" key="1">
    <citation type="journal article" date="2019" name="Plant J.">
        <title>Chlorella vulgaris genome assembly and annotation reveals the molecular basis for metabolic acclimation to high light conditions.</title>
        <authorList>
            <person name="Cecchin M."/>
            <person name="Marcolungo L."/>
            <person name="Rossato M."/>
            <person name="Girolomoni L."/>
            <person name="Cosentino E."/>
            <person name="Cuine S."/>
            <person name="Li-Beisson Y."/>
            <person name="Delledonne M."/>
            <person name="Ballottari M."/>
        </authorList>
    </citation>
    <scope>NUCLEOTIDE SEQUENCE</scope>
    <source>
        <strain evidence="2">211/11P</strain>
    </source>
</reference>
<feature type="compositionally biased region" description="Low complexity" evidence="1">
    <location>
        <begin position="837"/>
        <end position="859"/>
    </location>
</feature>